<keyword evidence="9 11" id="KW-0961">Cell wall biogenesis/degradation</keyword>
<dbReference type="GO" id="GO:0006031">
    <property type="term" value="P:chitin biosynthetic process"/>
    <property type="evidence" value="ECO:0007669"/>
    <property type="project" value="UniProtKB-UniRule"/>
</dbReference>
<accession>A0A1Y2CIY9</accession>
<dbReference type="GO" id="GO:0071555">
    <property type="term" value="P:cell wall organization"/>
    <property type="evidence" value="ECO:0007669"/>
    <property type="project" value="UniProtKB-KW"/>
</dbReference>
<dbReference type="PANTHER" id="PTHR22914">
    <property type="entry name" value="CHITIN SYNTHASE"/>
    <property type="match status" value="1"/>
</dbReference>
<dbReference type="GO" id="GO:0030428">
    <property type="term" value="C:cell septum"/>
    <property type="evidence" value="ECO:0007669"/>
    <property type="project" value="TreeGrafter"/>
</dbReference>
<dbReference type="Proteomes" id="UP000193642">
    <property type="component" value="Unassembled WGS sequence"/>
</dbReference>
<keyword evidence="3 11" id="KW-1003">Cell membrane</keyword>
<feature type="compositionally biased region" description="Pro residues" evidence="12">
    <location>
        <begin position="72"/>
        <end position="90"/>
    </location>
</feature>
<dbReference type="InterPro" id="IPR013616">
    <property type="entry name" value="Chitin_synth_N"/>
</dbReference>
<gene>
    <name evidence="14" type="ORF">BCR33DRAFT_715381</name>
</gene>
<evidence type="ECO:0000256" key="5">
    <source>
        <dbReference type="ARBA" id="ARBA00022679"/>
    </source>
</evidence>
<evidence type="ECO:0000256" key="3">
    <source>
        <dbReference type="ARBA" id="ARBA00022475"/>
    </source>
</evidence>
<keyword evidence="6 11" id="KW-0812">Transmembrane</keyword>
<keyword evidence="15" id="KW-1185">Reference proteome</keyword>
<feature type="transmembrane region" description="Helical" evidence="11">
    <location>
        <begin position="714"/>
        <end position="742"/>
    </location>
</feature>
<dbReference type="STRING" id="329046.A0A1Y2CIY9"/>
<feature type="region of interest" description="Disordered" evidence="12">
    <location>
        <begin position="71"/>
        <end position="95"/>
    </location>
</feature>
<dbReference type="InterPro" id="IPR004835">
    <property type="entry name" value="Chitin_synth"/>
</dbReference>
<evidence type="ECO:0000256" key="1">
    <source>
        <dbReference type="ARBA" id="ARBA00004651"/>
    </source>
</evidence>
<comment type="subcellular location">
    <subcellularLocation>
        <location evidence="1 11">Cell membrane</location>
        <topology evidence="1 11">Multi-pass membrane protein</topology>
    </subcellularLocation>
</comment>
<evidence type="ECO:0000256" key="11">
    <source>
        <dbReference type="RuleBase" id="RU366040"/>
    </source>
</evidence>
<protein>
    <recommendedName>
        <fullName evidence="2 11">Chitin synthase</fullName>
        <ecNumber evidence="2 11">2.4.1.16</ecNumber>
    </recommendedName>
</protein>
<feature type="transmembrane region" description="Helical" evidence="11">
    <location>
        <begin position="901"/>
        <end position="923"/>
    </location>
</feature>
<evidence type="ECO:0000256" key="10">
    <source>
        <dbReference type="ARBA" id="ARBA00024009"/>
    </source>
</evidence>
<keyword evidence="4 11" id="KW-0328">Glycosyltransferase</keyword>
<reference evidence="14 15" key="1">
    <citation type="submission" date="2016-07" db="EMBL/GenBank/DDBJ databases">
        <title>Pervasive Adenine N6-methylation of Active Genes in Fungi.</title>
        <authorList>
            <consortium name="DOE Joint Genome Institute"/>
            <person name="Mondo S.J."/>
            <person name="Dannebaum R.O."/>
            <person name="Kuo R.C."/>
            <person name="Labutti K."/>
            <person name="Haridas S."/>
            <person name="Kuo A."/>
            <person name="Salamov A."/>
            <person name="Ahrendt S.R."/>
            <person name="Lipzen A."/>
            <person name="Sullivan W."/>
            <person name="Andreopoulos W.B."/>
            <person name="Clum A."/>
            <person name="Lindquist E."/>
            <person name="Daum C."/>
            <person name="Ramamoorthy G.K."/>
            <person name="Gryganskyi A."/>
            <person name="Culley D."/>
            <person name="Magnuson J.K."/>
            <person name="James T.Y."/>
            <person name="O'Malley M.A."/>
            <person name="Stajich J.E."/>
            <person name="Spatafora J.W."/>
            <person name="Visel A."/>
            <person name="Grigoriev I.V."/>
        </authorList>
    </citation>
    <scope>NUCLEOTIDE SEQUENCE [LARGE SCALE GENOMIC DNA]</scope>
    <source>
        <strain evidence="14 15">JEL800</strain>
    </source>
</reference>
<comment type="caution">
    <text evidence="14">The sequence shown here is derived from an EMBL/GenBank/DDBJ whole genome shotgun (WGS) entry which is preliminary data.</text>
</comment>
<feature type="domain" description="Chitin synthase N-terminal" evidence="13">
    <location>
        <begin position="242"/>
        <end position="266"/>
    </location>
</feature>
<feature type="transmembrane region" description="Helical" evidence="11">
    <location>
        <begin position="680"/>
        <end position="702"/>
    </location>
</feature>
<evidence type="ECO:0000256" key="7">
    <source>
        <dbReference type="ARBA" id="ARBA00022989"/>
    </source>
</evidence>
<proteinExistence type="inferred from homology"/>
<evidence type="ECO:0000313" key="15">
    <source>
        <dbReference type="Proteomes" id="UP000193642"/>
    </source>
</evidence>
<evidence type="ECO:0000256" key="8">
    <source>
        <dbReference type="ARBA" id="ARBA00023136"/>
    </source>
</evidence>
<keyword evidence="7 11" id="KW-1133">Transmembrane helix</keyword>
<feature type="transmembrane region" description="Helical" evidence="11">
    <location>
        <begin position="943"/>
        <end position="968"/>
    </location>
</feature>
<sequence length="969" mass="107969">MLAIPPTQKAISLHSCDVTPQQQQYLYQPSPSHPQQLQYASYLQPSQQSAYFQPLPPPVVPQTYSNYYTPQPQQPFYPLPPPHNPSPPPHQQQYKPQAPAFMSNFFESISPLIAVSAASNACSNMFRHKTIKTVELTAVGNFVVEIPVPEKVLQLNGYSSGAMGVVGETDRRTPRGSNDTVVDVDDSKMNSENSNGEGADMWSQIQGAAAALFGVPSGGNVEDAVKESSRSVRNLATSPILDDSREFTHLRYTAATCDADEFVGRGIEMDRKTELFIVITMYNENEHLFCKTWKSVLKNITYLCSKRRSTVWGPDGWKKVIVCVVADGREKIHPRTLTVLGIMGAYQDGLIKTSVNGSPTTAHIFEYTTQAFVDTNTDQTVRGSKDGGRFGVAAGVPVQLIFCLKERNAKKINSHRWFFNAFGRLLKPEVCVLLDVGTKPTGKSMYHLWKAFNKNPNVGGACGEIYAELGVGWGKLWNPLVAAQNFEYKISNILDKPFESCFGFISVLPGAFSAYRYKALQNDPATNTGPLEKYFVGEKLHDGGDISKANMYLAEDRILCFELVSKKGQAWVLKYVRKARAETDVPDSVPEFISQRRRWLNGSFFASVHSLVNCHQIVRRSNHSVGKKAMFMVQSLYNFVNLLFNWFALGNMYLVFVFLGSSIVNNDDIKTNPALDPFQGYGAAIFIAFKDLYIYAIILVFLSSLGNRPQGSKTLYTGCFLLFAAIMATMIYITGYGMYYSIPKNSNDWNTALSSPQQAPVIINMLISMACSYGVYLLASLLFMDPWHMITSMIQYMLLMPSFTNILMVYAFCNIHDVSWGTKGATGPADIAPVLIKSNNGKAVCTTDLPTNQSDIDALYDKLLSDLSTKPVPPKRNWFGKREVTATSREDFFKLFRTRVVLFWLSSNAALILVMTTPEISQYLGIYPNHKDNPNQGSSDNTYVIVILYSVAVLSLMRFMGACLYLVLP</sequence>
<dbReference type="Pfam" id="PF01644">
    <property type="entry name" value="Chitin_synth_1"/>
    <property type="match status" value="1"/>
</dbReference>
<organism evidence="14 15">
    <name type="scientific">Rhizoclosmatium globosum</name>
    <dbReference type="NCBI Taxonomy" id="329046"/>
    <lineage>
        <taxon>Eukaryota</taxon>
        <taxon>Fungi</taxon>
        <taxon>Fungi incertae sedis</taxon>
        <taxon>Chytridiomycota</taxon>
        <taxon>Chytridiomycota incertae sedis</taxon>
        <taxon>Chytridiomycetes</taxon>
        <taxon>Chytridiales</taxon>
        <taxon>Chytriomycetaceae</taxon>
        <taxon>Rhizoclosmatium</taxon>
    </lineage>
</organism>
<dbReference type="OrthoDB" id="26569at2759"/>
<feature type="transmembrane region" description="Helical" evidence="11">
    <location>
        <begin position="762"/>
        <end position="784"/>
    </location>
</feature>
<keyword evidence="5 11" id="KW-0808">Transferase</keyword>
<feature type="transmembrane region" description="Helical" evidence="11">
    <location>
        <begin position="639"/>
        <end position="660"/>
    </location>
</feature>
<evidence type="ECO:0000256" key="4">
    <source>
        <dbReference type="ARBA" id="ARBA00022676"/>
    </source>
</evidence>
<dbReference type="CDD" id="cd04190">
    <property type="entry name" value="Chitin_synth_C"/>
    <property type="match status" value="1"/>
</dbReference>
<comment type="similarity">
    <text evidence="11">Belongs to the chitin synthase family.</text>
</comment>
<evidence type="ECO:0000256" key="12">
    <source>
        <dbReference type="SAM" id="MobiDB-lite"/>
    </source>
</evidence>
<comment type="catalytic activity">
    <reaction evidence="11">
        <text>[(1-&gt;4)-N-acetyl-beta-D-glucosaminyl](n) + UDP-N-acetyl-alpha-D-glucosamine = [(1-&gt;4)-N-acetyl-beta-D-glucosaminyl](n+1) + UDP + H(+)</text>
        <dbReference type="Rhea" id="RHEA:16637"/>
        <dbReference type="Rhea" id="RHEA-COMP:9593"/>
        <dbReference type="Rhea" id="RHEA-COMP:9595"/>
        <dbReference type="ChEBI" id="CHEBI:15378"/>
        <dbReference type="ChEBI" id="CHEBI:17029"/>
        <dbReference type="ChEBI" id="CHEBI:57705"/>
        <dbReference type="ChEBI" id="CHEBI:58223"/>
        <dbReference type="EC" id="2.4.1.16"/>
    </reaction>
</comment>
<dbReference type="EMBL" id="MCGO01000015">
    <property type="protein sequence ID" value="ORY46998.1"/>
    <property type="molecule type" value="Genomic_DNA"/>
</dbReference>
<dbReference type="PANTHER" id="PTHR22914:SF9">
    <property type="entry name" value="CHITIN SYNTHASE 1"/>
    <property type="match status" value="1"/>
</dbReference>
<comment type="function">
    <text evidence="10 11">Polymerizes chitin, a structural polymer of the cell wall and septum, by transferring the sugar moiety of UDP-GlcNAc to the non-reducing end of the growing chitin polymer.</text>
</comment>
<dbReference type="Pfam" id="PF08407">
    <property type="entry name" value="Chitin_synth_1N"/>
    <property type="match status" value="1"/>
</dbReference>
<dbReference type="GO" id="GO:0005886">
    <property type="term" value="C:plasma membrane"/>
    <property type="evidence" value="ECO:0007669"/>
    <property type="project" value="UniProtKB-SubCell"/>
</dbReference>
<dbReference type="EC" id="2.4.1.16" evidence="2 11"/>
<evidence type="ECO:0000256" key="6">
    <source>
        <dbReference type="ARBA" id="ARBA00022692"/>
    </source>
</evidence>
<dbReference type="SUPFAM" id="SSF53448">
    <property type="entry name" value="Nucleotide-diphospho-sugar transferases"/>
    <property type="match status" value="1"/>
</dbReference>
<name>A0A1Y2CIY9_9FUNG</name>
<evidence type="ECO:0000256" key="9">
    <source>
        <dbReference type="ARBA" id="ARBA00023316"/>
    </source>
</evidence>
<evidence type="ECO:0000256" key="2">
    <source>
        <dbReference type="ARBA" id="ARBA00012543"/>
    </source>
</evidence>
<dbReference type="InterPro" id="IPR029044">
    <property type="entry name" value="Nucleotide-diphossugar_trans"/>
</dbReference>
<evidence type="ECO:0000259" key="13">
    <source>
        <dbReference type="Pfam" id="PF08407"/>
    </source>
</evidence>
<dbReference type="AlphaFoldDB" id="A0A1Y2CIY9"/>
<keyword evidence="8 11" id="KW-0472">Membrane</keyword>
<evidence type="ECO:0000313" key="14">
    <source>
        <dbReference type="EMBL" id="ORY46998.1"/>
    </source>
</evidence>
<dbReference type="GO" id="GO:0004100">
    <property type="term" value="F:chitin synthase activity"/>
    <property type="evidence" value="ECO:0007669"/>
    <property type="project" value="UniProtKB-UniRule"/>
</dbReference>